<protein>
    <submittedName>
        <fullName evidence="1">Uncharacterized protein</fullName>
    </submittedName>
</protein>
<reference evidence="1 2" key="1">
    <citation type="submission" date="2013-09" db="EMBL/GenBank/DDBJ databases">
        <authorList>
            <consortium name="DOE Joint Genome Institute"/>
            <person name="Klenk H.-P."/>
            <person name="Huntemann M."/>
            <person name="Han J."/>
            <person name="Chen A."/>
            <person name="Kyrpides N."/>
            <person name="Mavromatis K."/>
            <person name="Markowitz V."/>
            <person name="Palaniappan K."/>
            <person name="Ivanova N."/>
            <person name="Schaumberg A."/>
            <person name="Pati A."/>
            <person name="Liolios K."/>
            <person name="Nordberg H.P."/>
            <person name="Cantor M.N."/>
            <person name="Hua S.X."/>
            <person name="Woyke T."/>
        </authorList>
    </citation>
    <scope>NUCLEOTIDE SEQUENCE [LARGE SCALE GENOMIC DNA]</scope>
    <source>
        <strain evidence="1 2">DSM 14336</strain>
    </source>
</reference>
<organism evidence="1 2">
    <name type="scientific">Leisingera methylohalidivorans DSM 14336</name>
    <dbReference type="NCBI Taxonomy" id="999552"/>
    <lineage>
        <taxon>Bacteria</taxon>
        <taxon>Pseudomonadati</taxon>
        <taxon>Pseudomonadota</taxon>
        <taxon>Alphaproteobacteria</taxon>
        <taxon>Rhodobacterales</taxon>
        <taxon>Roseobacteraceae</taxon>
        <taxon>Leisingera</taxon>
    </lineage>
</organism>
<accession>V9VZU0</accession>
<gene>
    <name evidence="1" type="ORF">METH_18505</name>
</gene>
<name>V9VZU0_9RHOB</name>
<dbReference type="KEGG" id="lmd:METH_18505"/>
<dbReference type="STRING" id="999552.METH_18505"/>
<sequence length="71" mass="7776">MCFIMMLGGDTWPGVQPVADKTGMLFSALLPSDLSPDTNTLIAPTEVHRIYNVTGVEWLAENKPELKIAVM</sequence>
<proteinExistence type="predicted"/>
<evidence type="ECO:0000313" key="2">
    <source>
        <dbReference type="Proteomes" id="UP000018780"/>
    </source>
</evidence>
<evidence type="ECO:0000313" key="1">
    <source>
        <dbReference type="EMBL" id="AHD03284.1"/>
    </source>
</evidence>
<dbReference type="PATRIC" id="fig|999552.6.peg.3662"/>
<dbReference type="Proteomes" id="UP000018780">
    <property type="component" value="Chromosome"/>
</dbReference>
<dbReference type="RefSeq" id="WP_024091832.1">
    <property type="nucleotide sequence ID" value="NC_023135.1"/>
</dbReference>
<keyword evidence="2" id="KW-1185">Reference proteome</keyword>
<dbReference type="EMBL" id="CP006773">
    <property type="protein sequence ID" value="AHD03284.1"/>
    <property type="molecule type" value="Genomic_DNA"/>
</dbReference>
<dbReference type="AlphaFoldDB" id="V9VZU0"/>
<dbReference type="HOGENOM" id="CLU_2735066_0_0_5"/>